<dbReference type="Gene3D" id="3.10.20.850">
    <property type="entry name" value="Protein of unknown function DUF3861"/>
    <property type="match status" value="1"/>
</dbReference>
<dbReference type="AlphaFoldDB" id="A0A9X2HS50"/>
<protein>
    <submittedName>
        <fullName evidence="1">DUF3861 domain-containing protein</fullName>
    </submittedName>
</protein>
<dbReference type="InterPro" id="IPR024476">
    <property type="entry name" value="DUF3861"/>
</dbReference>
<dbReference type="Pfam" id="PF12977">
    <property type="entry name" value="DUF3861"/>
    <property type="match status" value="1"/>
</dbReference>
<organism evidence="1 2">
    <name type="scientific">Sphingomonas tagetis</name>
    <dbReference type="NCBI Taxonomy" id="2949092"/>
    <lineage>
        <taxon>Bacteria</taxon>
        <taxon>Pseudomonadati</taxon>
        <taxon>Pseudomonadota</taxon>
        <taxon>Alphaproteobacteria</taxon>
        <taxon>Sphingomonadales</taxon>
        <taxon>Sphingomonadaceae</taxon>
        <taxon>Sphingomonas</taxon>
    </lineage>
</organism>
<dbReference type="InterPro" id="IPR038194">
    <property type="entry name" value="DUF3861_sf"/>
</dbReference>
<accession>A0A9X2HS50</accession>
<sequence length="100" mass="11307">MPYRYRVSLEETDNGDTEKRRLVFDTVNHDDIFSVIDRIAAKSVLPADETAEFAVGLKLFGEIMLRHRGDPLFQELLGQVGAFIRKLKALEDRSPADAEA</sequence>
<dbReference type="EMBL" id="JAMLDX010000020">
    <property type="protein sequence ID" value="MCP3732589.1"/>
    <property type="molecule type" value="Genomic_DNA"/>
</dbReference>
<dbReference type="RefSeq" id="WP_254296152.1">
    <property type="nucleotide sequence ID" value="NZ_JAMLDX010000020.1"/>
</dbReference>
<comment type="caution">
    <text evidence="1">The sequence shown here is derived from an EMBL/GenBank/DDBJ whole genome shotgun (WGS) entry which is preliminary data.</text>
</comment>
<name>A0A9X2HS50_9SPHN</name>
<keyword evidence="2" id="KW-1185">Reference proteome</keyword>
<proteinExistence type="predicted"/>
<dbReference type="Proteomes" id="UP001139451">
    <property type="component" value="Unassembled WGS sequence"/>
</dbReference>
<evidence type="ECO:0000313" key="1">
    <source>
        <dbReference type="EMBL" id="MCP3732589.1"/>
    </source>
</evidence>
<gene>
    <name evidence="1" type="ORF">M9978_19375</name>
</gene>
<evidence type="ECO:0000313" key="2">
    <source>
        <dbReference type="Proteomes" id="UP001139451"/>
    </source>
</evidence>
<reference evidence="1" key="1">
    <citation type="submission" date="2022-05" db="EMBL/GenBank/DDBJ databases">
        <title>Sphingomonas sp. strain MG17 Genome sequencing and assembly.</title>
        <authorList>
            <person name="Kim I."/>
        </authorList>
    </citation>
    <scope>NUCLEOTIDE SEQUENCE</scope>
    <source>
        <strain evidence="1">MG17</strain>
    </source>
</reference>